<reference evidence="2 3" key="1">
    <citation type="submission" date="2023-07" db="EMBL/GenBank/DDBJ databases">
        <title>Sorghum-associated microbial communities from plants grown in Nebraska, USA.</title>
        <authorList>
            <person name="Schachtman D."/>
        </authorList>
    </citation>
    <scope>NUCLEOTIDE SEQUENCE [LARGE SCALE GENOMIC DNA]</scope>
    <source>
        <strain evidence="2 3">DS2154</strain>
    </source>
</reference>
<proteinExistence type="predicted"/>
<protein>
    <submittedName>
        <fullName evidence="2">Uncharacterized protein</fullName>
    </submittedName>
</protein>
<dbReference type="RefSeq" id="WP_056753305.1">
    <property type="nucleotide sequence ID" value="NZ_JAVDRL010000002.1"/>
</dbReference>
<dbReference type="Proteomes" id="UP001262754">
    <property type="component" value="Unassembled WGS sequence"/>
</dbReference>
<evidence type="ECO:0000256" key="1">
    <source>
        <dbReference type="SAM" id="MobiDB-lite"/>
    </source>
</evidence>
<feature type="region of interest" description="Disordered" evidence="1">
    <location>
        <begin position="1"/>
        <end position="69"/>
    </location>
</feature>
<name>A0ABU1MVC7_9CAUL</name>
<accession>A0ABU1MVC7</accession>
<gene>
    <name evidence="2" type="ORF">J2800_000711</name>
</gene>
<keyword evidence="3" id="KW-1185">Reference proteome</keyword>
<dbReference type="EMBL" id="JAVDRL010000002">
    <property type="protein sequence ID" value="MDR6529987.1"/>
    <property type="molecule type" value="Genomic_DNA"/>
</dbReference>
<organism evidence="2 3">
    <name type="scientific">Caulobacter rhizosphaerae</name>
    <dbReference type="NCBI Taxonomy" id="2010972"/>
    <lineage>
        <taxon>Bacteria</taxon>
        <taxon>Pseudomonadati</taxon>
        <taxon>Pseudomonadota</taxon>
        <taxon>Alphaproteobacteria</taxon>
        <taxon>Caulobacterales</taxon>
        <taxon>Caulobacteraceae</taxon>
        <taxon>Caulobacter</taxon>
    </lineage>
</organism>
<evidence type="ECO:0000313" key="2">
    <source>
        <dbReference type="EMBL" id="MDR6529987.1"/>
    </source>
</evidence>
<sequence length="69" mass="7535">MGDETNREGLQQQPSDDQRRQSDQQNQQGQRDPRRDGEGVEGEGVDDLNNGLEGGVDTGAIEPGRTDQP</sequence>
<comment type="caution">
    <text evidence="2">The sequence shown here is derived from an EMBL/GenBank/DDBJ whole genome shotgun (WGS) entry which is preliminary data.</text>
</comment>
<evidence type="ECO:0000313" key="3">
    <source>
        <dbReference type="Proteomes" id="UP001262754"/>
    </source>
</evidence>